<proteinExistence type="predicted"/>
<dbReference type="InterPro" id="IPR051791">
    <property type="entry name" value="Pra-immunoreactive"/>
</dbReference>
<keyword evidence="9" id="KW-1185">Reference proteome</keyword>
<feature type="transmembrane region" description="Helical" evidence="6">
    <location>
        <begin position="146"/>
        <end position="163"/>
    </location>
</feature>
<dbReference type="PANTHER" id="PTHR36115">
    <property type="entry name" value="PROLINE-RICH ANTIGEN HOMOLOG-RELATED"/>
    <property type="match status" value="1"/>
</dbReference>
<reference evidence="9" key="1">
    <citation type="journal article" date="2019" name="Int. J. Syst. Evol. Microbiol.">
        <title>The Global Catalogue of Microorganisms (GCM) 10K type strain sequencing project: providing services to taxonomists for standard genome sequencing and annotation.</title>
        <authorList>
            <consortium name="The Broad Institute Genomics Platform"/>
            <consortium name="The Broad Institute Genome Sequencing Center for Infectious Disease"/>
            <person name="Wu L."/>
            <person name="Ma J."/>
        </authorList>
    </citation>
    <scope>NUCLEOTIDE SEQUENCE [LARGE SCALE GENOMIC DNA]</scope>
    <source>
        <strain evidence="9">CCM 7480</strain>
    </source>
</reference>
<comment type="subcellular location">
    <subcellularLocation>
        <location evidence="1">Cell membrane</location>
        <topology evidence="1">Multi-pass membrane protein</topology>
    </subcellularLocation>
</comment>
<name>A0ABV7PKY0_9BURK</name>
<feature type="domain" description="RDD" evidence="7">
    <location>
        <begin position="101"/>
        <end position="227"/>
    </location>
</feature>
<dbReference type="Proteomes" id="UP001595665">
    <property type="component" value="Unassembled WGS sequence"/>
</dbReference>
<evidence type="ECO:0000256" key="4">
    <source>
        <dbReference type="ARBA" id="ARBA00022989"/>
    </source>
</evidence>
<organism evidence="8 9">
    <name type="scientific">Massilia haematophila</name>
    <dbReference type="NCBI Taxonomy" id="457923"/>
    <lineage>
        <taxon>Bacteria</taxon>
        <taxon>Pseudomonadati</taxon>
        <taxon>Pseudomonadota</taxon>
        <taxon>Betaproteobacteria</taxon>
        <taxon>Burkholderiales</taxon>
        <taxon>Oxalobacteraceae</taxon>
        <taxon>Telluria group</taxon>
        <taxon>Massilia</taxon>
    </lineage>
</organism>
<accession>A0ABV7PKY0</accession>
<keyword evidence="3 6" id="KW-0812">Transmembrane</keyword>
<keyword evidence="5 6" id="KW-0472">Membrane</keyword>
<dbReference type="InterPro" id="IPR010432">
    <property type="entry name" value="RDD"/>
</dbReference>
<keyword evidence="4 6" id="KW-1133">Transmembrane helix</keyword>
<evidence type="ECO:0000256" key="6">
    <source>
        <dbReference type="SAM" id="Phobius"/>
    </source>
</evidence>
<evidence type="ECO:0000256" key="5">
    <source>
        <dbReference type="ARBA" id="ARBA00023136"/>
    </source>
</evidence>
<comment type="caution">
    <text evidence="8">The sequence shown here is derived from an EMBL/GenBank/DDBJ whole genome shotgun (WGS) entry which is preliminary data.</text>
</comment>
<dbReference type="EMBL" id="JBHRVV010000001">
    <property type="protein sequence ID" value="MFC3459300.1"/>
    <property type="molecule type" value="Genomic_DNA"/>
</dbReference>
<evidence type="ECO:0000313" key="9">
    <source>
        <dbReference type="Proteomes" id="UP001595665"/>
    </source>
</evidence>
<protein>
    <submittedName>
        <fullName evidence="8">RDD family protein</fullName>
    </submittedName>
</protein>
<evidence type="ECO:0000256" key="1">
    <source>
        <dbReference type="ARBA" id="ARBA00004651"/>
    </source>
</evidence>
<evidence type="ECO:0000313" key="8">
    <source>
        <dbReference type="EMBL" id="MFC3459300.1"/>
    </source>
</evidence>
<evidence type="ECO:0000256" key="2">
    <source>
        <dbReference type="ARBA" id="ARBA00022475"/>
    </source>
</evidence>
<sequence>MQANRYCKPPPPFPPPAAAFFGSGEVARNRFGPVCRVGASAWRSFGPVRNRWANQAPATIVRHGTHLVLRRAAPGATVAARPSGRLSWSGAVDDDTQYEYVRFWARVGAALIDTLLMFFLTLPLLLMLYGPGYWDSDSLFLGPADILISYVLPAIAVIAFWVARGATPGKMAISAQVVDARTGNKPALGQSVGRYLGYYVSTIPLGLGLLWVAIDPKKQGWHDKLAGTVVIRRKRAPAPPVRFERQS</sequence>
<evidence type="ECO:0000259" key="7">
    <source>
        <dbReference type="Pfam" id="PF06271"/>
    </source>
</evidence>
<feature type="transmembrane region" description="Helical" evidence="6">
    <location>
        <begin position="195"/>
        <end position="214"/>
    </location>
</feature>
<gene>
    <name evidence="8" type="ORF">ACFOPH_13755</name>
</gene>
<dbReference type="Pfam" id="PF06271">
    <property type="entry name" value="RDD"/>
    <property type="match status" value="1"/>
</dbReference>
<evidence type="ECO:0000256" key="3">
    <source>
        <dbReference type="ARBA" id="ARBA00022692"/>
    </source>
</evidence>
<keyword evidence="2" id="KW-1003">Cell membrane</keyword>
<dbReference type="PANTHER" id="PTHR36115:SF4">
    <property type="entry name" value="MEMBRANE PROTEIN"/>
    <property type="match status" value="1"/>
</dbReference>
<feature type="transmembrane region" description="Helical" evidence="6">
    <location>
        <begin position="103"/>
        <end position="126"/>
    </location>
</feature>
<dbReference type="RefSeq" id="WP_379735825.1">
    <property type="nucleotide sequence ID" value="NZ_JBHRVV010000001.1"/>
</dbReference>